<reference evidence="2" key="1">
    <citation type="journal article" date="2022" name="Mol. Ecol. Resour.">
        <title>The genomes of chicory, endive, great burdock and yacon provide insights into Asteraceae palaeo-polyploidization history and plant inulin production.</title>
        <authorList>
            <person name="Fan W."/>
            <person name="Wang S."/>
            <person name="Wang H."/>
            <person name="Wang A."/>
            <person name="Jiang F."/>
            <person name="Liu H."/>
            <person name="Zhao H."/>
            <person name="Xu D."/>
            <person name="Zhang Y."/>
        </authorList>
    </citation>
    <scope>NUCLEOTIDE SEQUENCE [LARGE SCALE GENOMIC DNA]</scope>
    <source>
        <strain evidence="2">cv. Punajuju</strain>
    </source>
</reference>
<comment type="caution">
    <text evidence="1">The sequence shown here is derived from an EMBL/GenBank/DDBJ whole genome shotgun (WGS) entry which is preliminary data.</text>
</comment>
<protein>
    <submittedName>
        <fullName evidence="1">Uncharacterized protein</fullName>
    </submittedName>
</protein>
<accession>A0ACB9GZY1</accession>
<keyword evidence="2" id="KW-1185">Reference proteome</keyword>
<reference evidence="1 2" key="2">
    <citation type="journal article" date="2022" name="Mol. Ecol. Resour.">
        <title>The genomes of chicory, endive, great burdock and yacon provide insights into Asteraceae paleo-polyploidization history and plant inulin production.</title>
        <authorList>
            <person name="Fan W."/>
            <person name="Wang S."/>
            <person name="Wang H."/>
            <person name="Wang A."/>
            <person name="Jiang F."/>
            <person name="Liu H."/>
            <person name="Zhao H."/>
            <person name="Xu D."/>
            <person name="Zhang Y."/>
        </authorList>
    </citation>
    <scope>NUCLEOTIDE SEQUENCE [LARGE SCALE GENOMIC DNA]</scope>
    <source>
        <strain evidence="2">cv. Punajuju</strain>
        <tissue evidence="1">Leaves</tissue>
    </source>
</reference>
<evidence type="ECO:0000313" key="1">
    <source>
        <dbReference type="EMBL" id="KAI3788591.1"/>
    </source>
</evidence>
<proteinExistence type="predicted"/>
<dbReference type="Proteomes" id="UP001055811">
    <property type="component" value="Linkage Group LG01"/>
</dbReference>
<name>A0ACB9GZY1_CICIN</name>
<evidence type="ECO:0000313" key="2">
    <source>
        <dbReference type="Proteomes" id="UP001055811"/>
    </source>
</evidence>
<sequence length="136" mass="15452">MCSNDVGVEAFDVTLPLILAMAGVVVFVMRETGFKLKSIGKTIGWREFKNWKEAGLQASKDLDSSDGGSSCVRDERNGIQNEKAKRISYWIQAATKNATREQPPKTHLPKPSLKHLKEFRPDLHEFNKKHCIHRFL</sequence>
<gene>
    <name evidence="1" type="ORF">L2E82_01362</name>
</gene>
<dbReference type="EMBL" id="CM042009">
    <property type="protein sequence ID" value="KAI3788591.1"/>
    <property type="molecule type" value="Genomic_DNA"/>
</dbReference>
<organism evidence="1 2">
    <name type="scientific">Cichorium intybus</name>
    <name type="common">Chicory</name>
    <dbReference type="NCBI Taxonomy" id="13427"/>
    <lineage>
        <taxon>Eukaryota</taxon>
        <taxon>Viridiplantae</taxon>
        <taxon>Streptophyta</taxon>
        <taxon>Embryophyta</taxon>
        <taxon>Tracheophyta</taxon>
        <taxon>Spermatophyta</taxon>
        <taxon>Magnoliopsida</taxon>
        <taxon>eudicotyledons</taxon>
        <taxon>Gunneridae</taxon>
        <taxon>Pentapetalae</taxon>
        <taxon>asterids</taxon>
        <taxon>campanulids</taxon>
        <taxon>Asterales</taxon>
        <taxon>Asteraceae</taxon>
        <taxon>Cichorioideae</taxon>
        <taxon>Cichorieae</taxon>
        <taxon>Cichoriinae</taxon>
        <taxon>Cichorium</taxon>
    </lineage>
</organism>